<protein>
    <recommendedName>
        <fullName evidence="1">Protein kinase domain-containing protein</fullName>
    </recommendedName>
</protein>
<keyword evidence="3" id="KW-1185">Reference proteome</keyword>
<dbReference type="OrthoDB" id="4062651at2759"/>
<accession>A0A6A6WZU4</accession>
<dbReference type="Gene3D" id="1.10.510.10">
    <property type="entry name" value="Transferase(Phosphotransferase) domain 1"/>
    <property type="match status" value="1"/>
</dbReference>
<dbReference type="PROSITE" id="PS50011">
    <property type="entry name" value="PROTEIN_KINASE_DOM"/>
    <property type="match status" value="1"/>
</dbReference>
<feature type="domain" description="Protein kinase" evidence="1">
    <location>
        <begin position="25"/>
        <end position="221"/>
    </location>
</feature>
<dbReference type="GO" id="GO:0005524">
    <property type="term" value="F:ATP binding"/>
    <property type="evidence" value="ECO:0007669"/>
    <property type="project" value="InterPro"/>
</dbReference>
<dbReference type="Proteomes" id="UP000799757">
    <property type="component" value="Unassembled WGS sequence"/>
</dbReference>
<dbReference type="InterPro" id="IPR011009">
    <property type="entry name" value="Kinase-like_dom_sf"/>
</dbReference>
<dbReference type="GO" id="GO:0004672">
    <property type="term" value="F:protein kinase activity"/>
    <property type="evidence" value="ECO:0007669"/>
    <property type="project" value="InterPro"/>
</dbReference>
<gene>
    <name evidence="2" type="ORF">K505DRAFT_352610</name>
</gene>
<reference evidence="2" key="1">
    <citation type="journal article" date="2020" name="Stud. Mycol.">
        <title>101 Dothideomycetes genomes: a test case for predicting lifestyles and emergence of pathogens.</title>
        <authorList>
            <person name="Haridas S."/>
            <person name="Albert R."/>
            <person name="Binder M."/>
            <person name="Bloem J."/>
            <person name="Labutti K."/>
            <person name="Salamov A."/>
            <person name="Andreopoulos B."/>
            <person name="Baker S."/>
            <person name="Barry K."/>
            <person name="Bills G."/>
            <person name="Bluhm B."/>
            <person name="Cannon C."/>
            <person name="Castanera R."/>
            <person name="Culley D."/>
            <person name="Daum C."/>
            <person name="Ezra D."/>
            <person name="Gonzalez J."/>
            <person name="Henrissat B."/>
            <person name="Kuo A."/>
            <person name="Liang C."/>
            <person name="Lipzen A."/>
            <person name="Lutzoni F."/>
            <person name="Magnuson J."/>
            <person name="Mondo S."/>
            <person name="Nolan M."/>
            <person name="Ohm R."/>
            <person name="Pangilinan J."/>
            <person name="Park H.-J."/>
            <person name="Ramirez L."/>
            <person name="Alfaro M."/>
            <person name="Sun H."/>
            <person name="Tritt A."/>
            <person name="Yoshinaga Y."/>
            <person name="Zwiers L.-H."/>
            <person name="Turgeon B."/>
            <person name="Goodwin S."/>
            <person name="Spatafora J."/>
            <person name="Crous P."/>
            <person name="Grigoriev I."/>
        </authorList>
    </citation>
    <scope>NUCLEOTIDE SEQUENCE</scope>
    <source>
        <strain evidence="2">CBS 109.77</strain>
    </source>
</reference>
<proteinExistence type="predicted"/>
<name>A0A6A6WZU4_9PLEO</name>
<organism evidence="2 3">
    <name type="scientific">Melanomma pulvis-pyrius CBS 109.77</name>
    <dbReference type="NCBI Taxonomy" id="1314802"/>
    <lineage>
        <taxon>Eukaryota</taxon>
        <taxon>Fungi</taxon>
        <taxon>Dikarya</taxon>
        <taxon>Ascomycota</taxon>
        <taxon>Pezizomycotina</taxon>
        <taxon>Dothideomycetes</taxon>
        <taxon>Pleosporomycetidae</taxon>
        <taxon>Pleosporales</taxon>
        <taxon>Melanommataceae</taxon>
        <taxon>Melanomma</taxon>
    </lineage>
</organism>
<dbReference type="EMBL" id="MU002140">
    <property type="protein sequence ID" value="KAF2789403.1"/>
    <property type="molecule type" value="Genomic_DNA"/>
</dbReference>
<evidence type="ECO:0000259" key="1">
    <source>
        <dbReference type="PROSITE" id="PS50011"/>
    </source>
</evidence>
<sequence>MFAQQPRVDSFLEPNIRAKRDLRDLCEVEDYETGAFKRTTFTYVNNQDVARFGGRNFFIKRPKLLCLNNKEETQLLPQMLLKEAKVLEFLKQHYYPNLIRCHGCTINRGCITGISLQKHQITLQYRLKKGSTSFDIVGCMQDIRAGVKHLHSLGFAHNDLNPMNIALDSNDDPINLDFGSCRRLGEQLLSAGTYGWIEDDFTTSAQRHDEFAMDRIEVWLK</sequence>
<dbReference type="AlphaFoldDB" id="A0A6A6WZU4"/>
<dbReference type="SUPFAM" id="SSF56112">
    <property type="entry name" value="Protein kinase-like (PK-like)"/>
    <property type="match status" value="1"/>
</dbReference>
<dbReference type="Pfam" id="PF00069">
    <property type="entry name" value="Pkinase"/>
    <property type="match status" value="1"/>
</dbReference>
<evidence type="ECO:0000313" key="2">
    <source>
        <dbReference type="EMBL" id="KAF2789403.1"/>
    </source>
</evidence>
<evidence type="ECO:0000313" key="3">
    <source>
        <dbReference type="Proteomes" id="UP000799757"/>
    </source>
</evidence>
<dbReference type="InterPro" id="IPR000719">
    <property type="entry name" value="Prot_kinase_dom"/>
</dbReference>